<evidence type="ECO:0000313" key="4">
    <source>
        <dbReference type="Proteomes" id="UP000488956"/>
    </source>
</evidence>
<name>A0A6A3QN28_9STRA</name>
<protein>
    <submittedName>
        <fullName evidence="1">Uncharacterized protein</fullName>
    </submittedName>
</protein>
<dbReference type="Proteomes" id="UP000488956">
    <property type="component" value="Unassembled WGS sequence"/>
</dbReference>
<dbReference type="Proteomes" id="UP000441208">
    <property type="component" value="Unassembled WGS sequence"/>
</dbReference>
<accession>A0A6A3QN28</accession>
<organism evidence="1 3">
    <name type="scientific">Phytophthora fragariae</name>
    <dbReference type="NCBI Taxonomy" id="53985"/>
    <lineage>
        <taxon>Eukaryota</taxon>
        <taxon>Sar</taxon>
        <taxon>Stramenopiles</taxon>
        <taxon>Oomycota</taxon>
        <taxon>Peronosporomycetes</taxon>
        <taxon>Peronosporales</taxon>
        <taxon>Peronosporaceae</taxon>
        <taxon>Phytophthora</taxon>
    </lineage>
</organism>
<evidence type="ECO:0000313" key="3">
    <source>
        <dbReference type="Proteomes" id="UP000441208"/>
    </source>
</evidence>
<evidence type="ECO:0000313" key="2">
    <source>
        <dbReference type="EMBL" id="KAE9079314.1"/>
    </source>
</evidence>
<proteinExistence type="predicted"/>
<comment type="caution">
    <text evidence="1">The sequence shown here is derived from an EMBL/GenBank/DDBJ whole genome shotgun (WGS) entry which is preliminary data.</text>
</comment>
<dbReference type="AlphaFoldDB" id="A0A6A3QN28"/>
<evidence type="ECO:0000313" key="1">
    <source>
        <dbReference type="EMBL" id="KAE9079128.1"/>
    </source>
</evidence>
<gene>
    <name evidence="1" type="ORF">PF007_g23576</name>
    <name evidence="2" type="ORF">PF010_g22795</name>
</gene>
<sequence>MAVARINRGIAAIDLNCERSAIIPVCLATKDEWREYLNSDEQEFRSVFMEWIEGTVYIVEFGTQEQQRFARSFEFVLARPPAFWGYMALRGSAVVPNYPELPGFQTDNSYGPRTVVGTPLPLSGWARIPGVRFILCVAVTDDLASAEYKLYTVQRDAQDRVRPLPHLDPVPVVGPHTVVTFDSWELLGLPPGANIPPIENTQFPVPTVDVDLFEALQLARE</sequence>
<dbReference type="EMBL" id="QXFZ01002243">
    <property type="protein sequence ID" value="KAE9079128.1"/>
    <property type="molecule type" value="Genomic_DNA"/>
</dbReference>
<reference evidence="1 3" key="1">
    <citation type="submission" date="2018-08" db="EMBL/GenBank/DDBJ databases">
        <title>Genomic investigation of the strawberry pathogen Phytophthora fragariae indicates pathogenicity is determined by transcriptional variation in three key races.</title>
        <authorList>
            <person name="Adams T.M."/>
            <person name="Armitage A.D."/>
            <person name="Sobczyk M.K."/>
            <person name="Bates H.J."/>
            <person name="Dunwell J.M."/>
            <person name="Nellist C.F."/>
            <person name="Harrison R.J."/>
        </authorList>
    </citation>
    <scope>NUCLEOTIDE SEQUENCE [LARGE SCALE GENOMIC DNA]</scope>
    <source>
        <strain evidence="1 3">NOV-71</strain>
        <strain evidence="2 4">ONT-3</strain>
    </source>
</reference>
<dbReference type="EMBL" id="QXFX01002222">
    <property type="protein sequence ID" value="KAE9079314.1"/>
    <property type="molecule type" value="Genomic_DNA"/>
</dbReference>